<name>Q21HU2_SACD2</name>
<keyword evidence="1" id="KW-0732">Signal</keyword>
<sequence>MKNAKLYLVCVIVSVLYGCADSSSSSPSGSSFDLVCSAFDMLDSNANYESMSNLERNEFITKQIHKLTPNSNAAMAWDAVSSAQSDQRYEIFKIAAEEVTGQEWHCDSMKHLASITGY</sequence>
<accession>Q21HU2</accession>
<gene>
    <name evidence="2" type="ordered locus">Sde_2477</name>
</gene>
<evidence type="ECO:0000313" key="3">
    <source>
        <dbReference type="Proteomes" id="UP000001947"/>
    </source>
</evidence>
<evidence type="ECO:0000313" key="2">
    <source>
        <dbReference type="EMBL" id="ABD81737.1"/>
    </source>
</evidence>
<feature type="chain" id="PRO_5004199665" description="Lipoprotein" evidence="1">
    <location>
        <begin position="21"/>
        <end position="118"/>
    </location>
</feature>
<evidence type="ECO:0000256" key="1">
    <source>
        <dbReference type="SAM" id="SignalP"/>
    </source>
</evidence>
<dbReference type="OrthoDB" id="7094636at2"/>
<dbReference type="PROSITE" id="PS51257">
    <property type="entry name" value="PROKAR_LIPOPROTEIN"/>
    <property type="match status" value="1"/>
</dbReference>
<dbReference type="GeneID" id="98614137"/>
<dbReference type="EMBL" id="CP000282">
    <property type="protein sequence ID" value="ABD81737.1"/>
    <property type="molecule type" value="Genomic_DNA"/>
</dbReference>
<protein>
    <recommendedName>
        <fullName evidence="4">Lipoprotein</fullName>
    </recommendedName>
</protein>
<keyword evidence="3" id="KW-1185">Reference proteome</keyword>
<dbReference type="KEGG" id="sde:Sde_2477"/>
<feature type="signal peptide" evidence="1">
    <location>
        <begin position="1"/>
        <end position="20"/>
    </location>
</feature>
<dbReference type="Proteomes" id="UP000001947">
    <property type="component" value="Chromosome"/>
</dbReference>
<dbReference type="RefSeq" id="WP_011468954.1">
    <property type="nucleotide sequence ID" value="NC_007912.1"/>
</dbReference>
<organism evidence="2 3">
    <name type="scientific">Saccharophagus degradans (strain 2-40 / ATCC 43961 / DSM 17024)</name>
    <dbReference type="NCBI Taxonomy" id="203122"/>
    <lineage>
        <taxon>Bacteria</taxon>
        <taxon>Pseudomonadati</taxon>
        <taxon>Pseudomonadota</taxon>
        <taxon>Gammaproteobacteria</taxon>
        <taxon>Cellvibrionales</taxon>
        <taxon>Cellvibrionaceae</taxon>
        <taxon>Saccharophagus</taxon>
    </lineage>
</organism>
<evidence type="ECO:0008006" key="4">
    <source>
        <dbReference type="Google" id="ProtNLM"/>
    </source>
</evidence>
<dbReference type="eggNOG" id="ENOG502ZHE6">
    <property type="taxonomic scope" value="Bacteria"/>
</dbReference>
<proteinExistence type="predicted"/>
<dbReference type="HOGENOM" id="CLU_2069817_0_0_6"/>
<reference evidence="2 3" key="1">
    <citation type="journal article" date="2008" name="PLoS Genet.">
        <title>Complete genome sequence of the complex carbohydrate-degrading marine bacterium, Saccharophagus degradans strain 2-40 T.</title>
        <authorList>
            <person name="Weiner R.M."/>
            <person name="Taylor L.E.II."/>
            <person name="Henrissat B."/>
            <person name="Hauser L."/>
            <person name="Land M."/>
            <person name="Coutinho P.M."/>
            <person name="Rancurel C."/>
            <person name="Saunders E.H."/>
            <person name="Longmire A.G."/>
            <person name="Zhang H."/>
            <person name="Bayer E.A."/>
            <person name="Gilbert H.J."/>
            <person name="Larimer F."/>
            <person name="Zhulin I.B."/>
            <person name="Ekborg N.A."/>
            <person name="Lamed R."/>
            <person name="Richardson P.M."/>
            <person name="Borovok I."/>
            <person name="Hutcheson S."/>
        </authorList>
    </citation>
    <scope>NUCLEOTIDE SEQUENCE [LARGE SCALE GENOMIC DNA]</scope>
    <source>
        <strain evidence="3">2-40 / ATCC 43961 / DSM 17024</strain>
    </source>
</reference>
<dbReference type="AlphaFoldDB" id="Q21HU2"/>